<gene>
    <name evidence="1" type="ORF">O6H91_02G061900</name>
</gene>
<keyword evidence="2" id="KW-1185">Reference proteome</keyword>
<sequence>MRNLQVQWALLVLLLLAMGVSLARANFHVVVYHITTEVSFDGQVLVPSSNFGCNGVQHPQIAPGAYPDCNGPWLHIPDGQCGWSGVTIRPACTGNYFGKLYGGSGEPESDCYWNDAHDTPSFSCSISSSAGAQSFDRLVCYTSMCGS</sequence>
<dbReference type="Proteomes" id="UP001162992">
    <property type="component" value="Chromosome 2"/>
</dbReference>
<protein>
    <submittedName>
        <fullName evidence="1">Uncharacterized protein</fullName>
    </submittedName>
</protein>
<dbReference type="EMBL" id="CM055093">
    <property type="protein sequence ID" value="KAJ7565458.1"/>
    <property type="molecule type" value="Genomic_DNA"/>
</dbReference>
<accession>A0ACC2EG41</accession>
<proteinExistence type="predicted"/>
<organism evidence="1 2">
    <name type="scientific">Diphasiastrum complanatum</name>
    <name type="common">Issler's clubmoss</name>
    <name type="synonym">Lycopodium complanatum</name>
    <dbReference type="NCBI Taxonomy" id="34168"/>
    <lineage>
        <taxon>Eukaryota</taxon>
        <taxon>Viridiplantae</taxon>
        <taxon>Streptophyta</taxon>
        <taxon>Embryophyta</taxon>
        <taxon>Tracheophyta</taxon>
        <taxon>Lycopodiopsida</taxon>
        <taxon>Lycopodiales</taxon>
        <taxon>Lycopodiaceae</taxon>
        <taxon>Lycopodioideae</taxon>
        <taxon>Diphasiastrum</taxon>
    </lineage>
</organism>
<evidence type="ECO:0000313" key="1">
    <source>
        <dbReference type="EMBL" id="KAJ7565458.1"/>
    </source>
</evidence>
<reference evidence="2" key="1">
    <citation type="journal article" date="2024" name="Proc. Natl. Acad. Sci. U.S.A.">
        <title>Extraordinary preservation of gene collinearity over three hundred million years revealed in homosporous lycophytes.</title>
        <authorList>
            <person name="Li C."/>
            <person name="Wickell D."/>
            <person name="Kuo L.Y."/>
            <person name="Chen X."/>
            <person name="Nie B."/>
            <person name="Liao X."/>
            <person name="Peng D."/>
            <person name="Ji J."/>
            <person name="Jenkins J."/>
            <person name="Williams M."/>
            <person name="Shu S."/>
            <person name="Plott C."/>
            <person name="Barry K."/>
            <person name="Rajasekar S."/>
            <person name="Grimwood J."/>
            <person name="Han X."/>
            <person name="Sun S."/>
            <person name="Hou Z."/>
            <person name="He W."/>
            <person name="Dai G."/>
            <person name="Sun C."/>
            <person name="Schmutz J."/>
            <person name="Leebens-Mack J.H."/>
            <person name="Li F.W."/>
            <person name="Wang L."/>
        </authorList>
    </citation>
    <scope>NUCLEOTIDE SEQUENCE [LARGE SCALE GENOMIC DNA]</scope>
    <source>
        <strain evidence="2">cv. PW_Plant_1</strain>
    </source>
</reference>
<name>A0ACC2EG41_DIPCM</name>
<comment type="caution">
    <text evidence="1">The sequence shown here is derived from an EMBL/GenBank/DDBJ whole genome shotgun (WGS) entry which is preliminary data.</text>
</comment>
<evidence type="ECO:0000313" key="2">
    <source>
        <dbReference type="Proteomes" id="UP001162992"/>
    </source>
</evidence>